<gene>
    <name evidence="1" type="ORF">BOW51_05860</name>
</gene>
<evidence type="ECO:0008006" key="3">
    <source>
        <dbReference type="Google" id="ProtNLM"/>
    </source>
</evidence>
<dbReference type="AlphaFoldDB" id="A0A1T2KV49"/>
<dbReference type="InterPro" id="IPR021974">
    <property type="entry name" value="DUF3581"/>
</dbReference>
<evidence type="ECO:0000313" key="2">
    <source>
        <dbReference type="Proteomes" id="UP000190896"/>
    </source>
</evidence>
<comment type="caution">
    <text evidence="1">The sequence shown here is derived from an EMBL/GenBank/DDBJ whole genome shotgun (WGS) entry which is preliminary data.</text>
</comment>
<evidence type="ECO:0000313" key="1">
    <source>
        <dbReference type="EMBL" id="OOZ36729.1"/>
    </source>
</evidence>
<dbReference type="RefSeq" id="WP_078486698.1">
    <property type="nucleotide sequence ID" value="NZ_MPRJ01000028.1"/>
</dbReference>
<accession>A0A1T2KV49</accession>
<dbReference type="Pfam" id="PF12119">
    <property type="entry name" value="DUF3581"/>
    <property type="match status" value="1"/>
</dbReference>
<dbReference type="Proteomes" id="UP000190896">
    <property type="component" value="Unassembled WGS sequence"/>
</dbReference>
<protein>
    <recommendedName>
        <fullName evidence="3">DUF3581 domain-containing protein</fullName>
    </recommendedName>
</protein>
<dbReference type="OrthoDB" id="5892138at2"/>
<sequence length="235" mass="26126">MHLNDYFSLNNDRVLFTREQGSRFAKKVAGDFNPLHNPDSKLFCVPGDLLFSVALSKYGVSEHMRVVFSGMVGDGVPLNFPEAQNGNIDIVDDSGKTYLSIERDGNTSTDPQLVETLACNYVQFSGTAFPSVLVPLMKEHGVMINPDRPMVIYQSMEIHLDRLDIQEPILELCDTSLAFNGRKGNICLEFCVRADGELIGKGAKYMALRGLRDFEQDKIQMLVDDYVATKAAYAG</sequence>
<reference evidence="1 2" key="1">
    <citation type="submission" date="2016-11" db="EMBL/GenBank/DDBJ databases">
        <title>Mixed transmission modes and dynamic genome evolution in an obligate animal-bacterial symbiosis.</title>
        <authorList>
            <person name="Russell S.L."/>
            <person name="Corbett-Detig R.B."/>
            <person name="Cavanaugh C.M."/>
        </authorList>
    </citation>
    <scope>NUCLEOTIDE SEQUENCE [LARGE SCALE GENOMIC DNA]</scope>
    <source>
        <strain evidence="1">Se-Cadez</strain>
    </source>
</reference>
<proteinExistence type="predicted"/>
<organism evidence="1 2">
    <name type="scientific">Solemya velesiana gill symbiont</name>
    <dbReference type="NCBI Taxonomy" id="1918948"/>
    <lineage>
        <taxon>Bacteria</taxon>
        <taxon>Pseudomonadati</taxon>
        <taxon>Pseudomonadota</taxon>
        <taxon>Gammaproteobacteria</taxon>
        <taxon>sulfur-oxidizing symbionts</taxon>
    </lineage>
</organism>
<name>A0A1T2KV49_9GAMM</name>
<keyword evidence="2" id="KW-1185">Reference proteome</keyword>
<dbReference type="EMBL" id="MPRJ01000028">
    <property type="protein sequence ID" value="OOZ36729.1"/>
    <property type="molecule type" value="Genomic_DNA"/>
</dbReference>